<dbReference type="EMBL" id="CAADRA010005137">
    <property type="protein sequence ID" value="VFT85758.1"/>
    <property type="molecule type" value="Genomic_DNA"/>
</dbReference>
<keyword evidence="3" id="KW-1185">Reference proteome</keyword>
<sequence length="320" mass="36126">MSSTTADAVRAGARQRMRKFRAIMRSEKEALKMQIRQLEDTLRHMHKPNSASVLRHDDNSSMAALHARVATQTNLIRLLQEWVTSQQPQPGLPGRSTWLQATLLADPTARRHGFHWLSEKVYHTALHALPQHPFGSHVVDAMQLTIHKHEDDEIESIPALEVHMQFTVFGSLVQVAATIWHILMGSNTEVVEVVQNHLVYALTWTPSTGVSTRTLYCMFQSPDRIVLTYVMVAADECFPMALHELRSHGYGWTVLERVTNSITLVRSANMQFSPLTAHGTDATLPPTASMRDKIGLREAYIQQIQGRMAQSQAYITQSFQ</sequence>
<dbReference type="EMBL" id="VJMH01005116">
    <property type="protein sequence ID" value="KAF0700605.1"/>
    <property type="molecule type" value="Genomic_DNA"/>
</dbReference>
<evidence type="ECO:0000313" key="3">
    <source>
        <dbReference type="Proteomes" id="UP000332933"/>
    </source>
</evidence>
<reference evidence="1" key="2">
    <citation type="submission" date="2019-06" db="EMBL/GenBank/DDBJ databases">
        <title>Genomics analysis of Aphanomyces spp. identifies a new class of oomycete effector associated with host adaptation.</title>
        <authorList>
            <person name="Gaulin E."/>
        </authorList>
    </citation>
    <scope>NUCLEOTIDE SEQUENCE</scope>
    <source>
        <strain evidence="1">CBS 578.67</strain>
    </source>
</reference>
<gene>
    <name evidence="2" type="primary">Aste57867_8872</name>
    <name evidence="1" type="ORF">As57867_008837</name>
    <name evidence="2" type="ORF">ASTE57867_8872</name>
</gene>
<dbReference type="OrthoDB" id="80149at2759"/>
<evidence type="ECO:0000313" key="1">
    <source>
        <dbReference type="EMBL" id="KAF0700605.1"/>
    </source>
</evidence>
<protein>
    <submittedName>
        <fullName evidence="2">Aste57867_8872 protein</fullName>
    </submittedName>
</protein>
<organism evidence="2 3">
    <name type="scientific">Aphanomyces stellatus</name>
    <dbReference type="NCBI Taxonomy" id="120398"/>
    <lineage>
        <taxon>Eukaryota</taxon>
        <taxon>Sar</taxon>
        <taxon>Stramenopiles</taxon>
        <taxon>Oomycota</taxon>
        <taxon>Saprolegniomycetes</taxon>
        <taxon>Saprolegniales</taxon>
        <taxon>Verrucalvaceae</taxon>
        <taxon>Aphanomyces</taxon>
    </lineage>
</organism>
<dbReference type="Proteomes" id="UP000332933">
    <property type="component" value="Unassembled WGS sequence"/>
</dbReference>
<accession>A0A485KLK3</accession>
<reference evidence="2 3" key="1">
    <citation type="submission" date="2019-03" db="EMBL/GenBank/DDBJ databases">
        <authorList>
            <person name="Gaulin E."/>
            <person name="Dumas B."/>
        </authorList>
    </citation>
    <scope>NUCLEOTIDE SEQUENCE [LARGE SCALE GENOMIC DNA]</scope>
    <source>
        <strain evidence="2">CBS 568.67</strain>
    </source>
</reference>
<name>A0A485KLK3_9STRA</name>
<evidence type="ECO:0000313" key="2">
    <source>
        <dbReference type="EMBL" id="VFT85758.1"/>
    </source>
</evidence>
<dbReference type="AlphaFoldDB" id="A0A485KLK3"/>
<proteinExistence type="predicted"/>